<dbReference type="PANTHER" id="PTHR31793:SF27">
    <property type="entry name" value="NOVEL THIOESTERASE SUPERFAMILY DOMAIN AND SAPOSIN A-TYPE DOMAIN CONTAINING PROTEIN (0610012H03RIK)"/>
    <property type="match status" value="1"/>
</dbReference>
<dbReference type="Pfam" id="PF13279">
    <property type="entry name" value="4HBT_2"/>
    <property type="match status" value="1"/>
</dbReference>
<evidence type="ECO:0000313" key="3">
    <source>
        <dbReference type="EMBL" id="SSC64839.1"/>
    </source>
</evidence>
<organism evidence="3 4">
    <name type="scientific">Ciceribacter selenitireducens ATCC BAA-1503</name>
    <dbReference type="NCBI Taxonomy" id="1336235"/>
    <lineage>
        <taxon>Bacteria</taxon>
        <taxon>Pseudomonadati</taxon>
        <taxon>Pseudomonadota</taxon>
        <taxon>Alphaproteobacteria</taxon>
        <taxon>Hyphomicrobiales</taxon>
        <taxon>Rhizobiaceae</taxon>
        <taxon>Ciceribacter</taxon>
    </lineage>
</organism>
<dbReference type="EMBL" id="UEYP01000014">
    <property type="protein sequence ID" value="SSC64839.1"/>
    <property type="molecule type" value="Genomic_DNA"/>
</dbReference>
<keyword evidence="2" id="KW-0378">Hydrolase</keyword>
<evidence type="ECO:0000313" key="4">
    <source>
        <dbReference type="Proteomes" id="UP000254764"/>
    </source>
</evidence>
<dbReference type="CDD" id="cd00586">
    <property type="entry name" value="4HBT"/>
    <property type="match status" value="1"/>
</dbReference>
<dbReference type="Gene3D" id="3.10.129.10">
    <property type="entry name" value="Hotdog Thioesterase"/>
    <property type="match status" value="1"/>
</dbReference>
<protein>
    <submittedName>
        <fullName evidence="3">Uncharacterized protein</fullName>
    </submittedName>
</protein>
<sequence>MVSGMERRGPADRSAYKLFRTLTTRWADNDIYGHMNNVIHYSLFDTAVNGLLIERGVLDIHGGERIFLVVETGCRYFAEIAFPDVVDAGIRVARLGGSSVRYEVGLFRHGERAAAAEGFFIHVQVDRATRRPVPVGEETRRVLERLSIG</sequence>
<dbReference type="AlphaFoldDB" id="A0A376AAG1"/>
<dbReference type="InterPro" id="IPR029069">
    <property type="entry name" value="HotDog_dom_sf"/>
</dbReference>
<dbReference type="InterPro" id="IPR050563">
    <property type="entry name" value="4-hydroxybenzoyl-CoA_TE"/>
</dbReference>
<comment type="similarity">
    <text evidence="1">Belongs to the 4-hydroxybenzoyl-CoA thioesterase family.</text>
</comment>
<gene>
    <name evidence="3" type="ORF">RHIZ70_547</name>
</gene>
<dbReference type="GO" id="GO:0047617">
    <property type="term" value="F:fatty acyl-CoA hydrolase activity"/>
    <property type="evidence" value="ECO:0007669"/>
    <property type="project" value="TreeGrafter"/>
</dbReference>
<name>A0A376AAG1_9HYPH</name>
<dbReference type="Proteomes" id="UP000254764">
    <property type="component" value="Unassembled WGS sequence"/>
</dbReference>
<evidence type="ECO:0000256" key="1">
    <source>
        <dbReference type="ARBA" id="ARBA00005953"/>
    </source>
</evidence>
<evidence type="ECO:0000256" key="2">
    <source>
        <dbReference type="ARBA" id="ARBA00022801"/>
    </source>
</evidence>
<dbReference type="PANTHER" id="PTHR31793">
    <property type="entry name" value="4-HYDROXYBENZOYL-COA THIOESTERASE FAMILY MEMBER"/>
    <property type="match status" value="1"/>
</dbReference>
<keyword evidence="4" id="KW-1185">Reference proteome</keyword>
<reference evidence="4" key="1">
    <citation type="submission" date="2018-07" db="EMBL/GenBank/DDBJ databases">
        <authorList>
            <person name="Peiro R."/>
            <person name="Begona"/>
            <person name="Cbmso G."/>
            <person name="Lopez M."/>
            <person name="Gonzalez S."/>
        </authorList>
    </citation>
    <scope>NUCLEOTIDE SEQUENCE [LARGE SCALE GENOMIC DNA]</scope>
</reference>
<dbReference type="STRING" id="1336235.GCA_000518785_03862"/>
<proteinExistence type="inferred from homology"/>
<dbReference type="SUPFAM" id="SSF54637">
    <property type="entry name" value="Thioesterase/thiol ester dehydrase-isomerase"/>
    <property type="match status" value="1"/>
</dbReference>
<accession>A0A376AAG1</accession>